<protein>
    <submittedName>
        <fullName evidence="1">Uncharacterized protein</fullName>
    </submittedName>
</protein>
<organism evidence="1 2">
    <name type="scientific">Actinospica acidithermotolerans</name>
    <dbReference type="NCBI Taxonomy" id="2828514"/>
    <lineage>
        <taxon>Bacteria</taxon>
        <taxon>Bacillati</taxon>
        <taxon>Actinomycetota</taxon>
        <taxon>Actinomycetes</taxon>
        <taxon>Catenulisporales</taxon>
        <taxon>Actinospicaceae</taxon>
        <taxon>Actinospica</taxon>
    </lineage>
</organism>
<comment type="caution">
    <text evidence="1">The sequence shown here is derived from an EMBL/GenBank/DDBJ whole genome shotgun (WGS) entry which is preliminary data.</text>
</comment>
<reference evidence="1" key="1">
    <citation type="submission" date="2021-04" db="EMBL/GenBank/DDBJ databases">
        <title>Genome based classification of Actinospica acidithermotolerans sp. nov., an actinobacterium isolated from an Indonesian hot spring.</title>
        <authorList>
            <person name="Kusuma A.B."/>
            <person name="Putra K.E."/>
            <person name="Nafisah S."/>
            <person name="Loh J."/>
            <person name="Nouioui I."/>
            <person name="Goodfellow M."/>
        </authorList>
    </citation>
    <scope>NUCLEOTIDE SEQUENCE</scope>
    <source>
        <strain evidence="1">MGRD01-02</strain>
    </source>
</reference>
<keyword evidence="2" id="KW-1185">Reference proteome</keyword>
<proteinExistence type="predicted"/>
<gene>
    <name evidence="1" type="ORF">KDK95_29245</name>
</gene>
<dbReference type="AlphaFoldDB" id="A0A941EH58"/>
<dbReference type="EMBL" id="JAGSOH010000131">
    <property type="protein sequence ID" value="MBR7830422.1"/>
    <property type="molecule type" value="Genomic_DNA"/>
</dbReference>
<accession>A0A941EH58</accession>
<evidence type="ECO:0000313" key="1">
    <source>
        <dbReference type="EMBL" id="MBR7830422.1"/>
    </source>
</evidence>
<evidence type="ECO:0000313" key="2">
    <source>
        <dbReference type="Proteomes" id="UP000676325"/>
    </source>
</evidence>
<dbReference type="Proteomes" id="UP000676325">
    <property type="component" value="Unassembled WGS sequence"/>
</dbReference>
<name>A0A941EH58_9ACTN</name>
<sequence>MSRNRTYRALAAGEHTYLWRVRHRHDDGCDEILSIRRVASSSGRALHFHPKPGHAIPDGGTSASGVVRDDAGRSLNLNEPGVVRAFIDALTASAWPTTDRAFAHLDGWAWLAQAHRQRATADSISSDIAL</sequence>
<dbReference type="RefSeq" id="WP_212521549.1">
    <property type="nucleotide sequence ID" value="NZ_JAGSOH010000131.1"/>
</dbReference>